<feature type="compositionally biased region" description="Low complexity" evidence="1">
    <location>
        <begin position="51"/>
        <end position="66"/>
    </location>
</feature>
<organism evidence="3 4">
    <name type="scientific">Cherax quadricarinatus</name>
    <name type="common">Australian red claw crayfish</name>
    <dbReference type="NCBI Taxonomy" id="27406"/>
    <lineage>
        <taxon>Eukaryota</taxon>
        <taxon>Metazoa</taxon>
        <taxon>Ecdysozoa</taxon>
        <taxon>Arthropoda</taxon>
        <taxon>Crustacea</taxon>
        <taxon>Multicrustacea</taxon>
        <taxon>Malacostraca</taxon>
        <taxon>Eumalacostraca</taxon>
        <taxon>Eucarida</taxon>
        <taxon>Decapoda</taxon>
        <taxon>Pleocyemata</taxon>
        <taxon>Astacidea</taxon>
        <taxon>Parastacoidea</taxon>
        <taxon>Parastacidae</taxon>
        <taxon>Cherax</taxon>
    </lineage>
</organism>
<feature type="region of interest" description="Disordered" evidence="1">
    <location>
        <begin position="38"/>
        <end position="364"/>
    </location>
</feature>
<protein>
    <submittedName>
        <fullName evidence="3">Uncharacterized protein</fullName>
    </submittedName>
</protein>
<evidence type="ECO:0000256" key="2">
    <source>
        <dbReference type="SAM" id="SignalP"/>
    </source>
</evidence>
<sequence>SLSAGLTLAALPAALTAALPAGITVSAVSTTPVAVSPIAPAAGSPVHKTPEPAVGTPPTTPAPSTTIKGLTTSIAATTNMGNNSPIHQSMGKWSPHLSGVSGTPGTPPRPGVGSGPTPGAGTPPRPTHSGPPVTPSPPPPYRSSPLPITPGGPGAPLCSTAPSSMAPIGPPTTTTTHSPGYPAYRPPPELFAAHPAFPGYAPPGRHSPSPHGVPSRHPAHLPPGHTLSRMPTNYGPPPLTSGPGPGQSPYSSRGIPSHPGVLRGPQHDLYRPSPGGLPGHGSPSHPGHPHLVMKPGYPGLEPLPYSGSPGPSPLGLHLGSQGSPAHQSPNEDSKDETLPLGKGPGEFSSGLMSYFSSQRDDDIE</sequence>
<feature type="compositionally biased region" description="Polar residues" evidence="1">
    <location>
        <begin position="67"/>
        <end position="87"/>
    </location>
</feature>
<name>A0AAW0XA00_CHEQU</name>
<feature type="non-terminal residue" evidence="3">
    <location>
        <position position="1"/>
    </location>
</feature>
<evidence type="ECO:0000313" key="4">
    <source>
        <dbReference type="Proteomes" id="UP001445076"/>
    </source>
</evidence>
<proteinExistence type="predicted"/>
<keyword evidence="2" id="KW-0732">Signal</keyword>
<dbReference type="AlphaFoldDB" id="A0AAW0XA00"/>
<comment type="caution">
    <text evidence="3">The sequence shown here is derived from an EMBL/GenBank/DDBJ whole genome shotgun (WGS) entry which is preliminary data.</text>
</comment>
<accession>A0AAW0XA00</accession>
<feature type="signal peptide" evidence="2">
    <location>
        <begin position="1"/>
        <end position="18"/>
    </location>
</feature>
<feature type="compositionally biased region" description="Pro residues" evidence="1">
    <location>
        <begin position="132"/>
        <end position="150"/>
    </location>
</feature>
<dbReference type="Proteomes" id="UP001445076">
    <property type="component" value="Unassembled WGS sequence"/>
</dbReference>
<feature type="chain" id="PRO_5043373686" evidence="2">
    <location>
        <begin position="19"/>
        <end position="364"/>
    </location>
</feature>
<evidence type="ECO:0000313" key="3">
    <source>
        <dbReference type="EMBL" id="KAK8741300.1"/>
    </source>
</evidence>
<gene>
    <name evidence="3" type="ORF">OTU49_002607</name>
</gene>
<dbReference type="EMBL" id="JARKIK010000031">
    <property type="protein sequence ID" value="KAK8741300.1"/>
    <property type="molecule type" value="Genomic_DNA"/>
</dbReference>
<reference evidence="3 4" key="1">
    <citation type="journal article" date="2024" name="BMC Genomics">
        <title>Genome assembly of redclaw crayfish (Cherax quadricarinatus) provides insights into its immune adaptation and hypoxia tolerance.</title>
        <authorList>
            <person name="Liu Z."/>
            <person name="Zheng J."/>
            <person name="Li H."/>
            <person name="Fang K."/>
            <person name="Wang S."/>
            <person name="He J."/>
            <person name="Zhou D."/>
            <person name="Weng S."/>
            <person name="Chi M."/>
            <person name="Gu Z."/>
            <person name="He J."/>
            <person name="Li F."/>
            <person name="Wang M."/>
        </authorList>
    </citation>
    <scope>NUCLEOTIDE SEQUENCE [LARGE SCALE GENOMIC DNA]</scope>
    <source>
        <strain evidence="3">ZL_2023a</strain>
    </source>
</reference>
<evidence type="ECO:0000256" key="1">
    <source>
        <dbReference type="SAM" id="MobiDB-lite"/>
    </source>
</evidence>
<keyword evidence="4" id="KW-1185">Reference proteome</keyword>
<feature type="compositionally biased region" description="Low complexity" evidence="1">
    <location>
        <begin position="298"/>
        <end position="324"/>
    </location>
</feature>